<gene>
    <name evidence="1" type="ORF">C6Y28_07980</name>
</gene>
<dbReference type="RefSeq" id="WP_027895460.1">
    <property type="nucleotide sequence ID" value="NZ_CP027569.1"/>
</dbReference>
<reference evidence="1 2" key="1">
    <citation type="journal article" date="2018" name="Genome Announc.">
        <title>Complete genomes of two Megasphaera elsdenii strains, NCIMB 702410 and ATCC 25940.</title>
        <authorList>
            <person name="Hatmaker E.A."/>
            <person name="O'Dell K."/>
            <person name="Riley L.A."/>
            <person name="Klingeman D.M."/>
            <person name="Guss A.M."/>
        </authorList>
    </citation>
    <scope>NUCLEOTIDE SEQUENCE [LARGE SCALE GENOMIC DNA]</scope>
    <source>
        <strain evidence="1 2">NCIMB702410</strain>
    </source>
</reference>
<dbReference type="OrthoDB" id="9872331at2"/>
<evidence type="ECO:0000313" key="1">
    <source>
        <dbReference type="EMBL" id="AVO27546.1"/>
    </source>
</evidence>
<evidence type="ECO:0000313" key="2">
    <source>
        <dbReference type="Proteomes" id="UP000238358"/>
    </source>
</evidence>
<accession>A0A2S0M7Y1</accession>
<proteinExistence type="predicted"/>
<name>A0A2S0M7Y1_MEGEL</name>
<dbReference type="AlphaFoldDB" id="A0A2S0M7Y1"/>
<dbReference type="Proteomes" id="UP000238358">
    <property type="component" value="Chromosome"/>
</dbReference>
<protein>
    <submittedName>
        <fullName evidence="1">Uncharacterized protein</fullName>
    </submittedName>
</protein>
<dbReference type="EMBL" id="CP027569">
    <property type="protein sequence ID" value="AVO27546.1"/>
    <property type="molecule type" value="Genomic_DNA"/>
</dbReference>
<sequence length="151" mass="17051">MIISKIHVRSNVVRIGYLENEKEVPREYVLKSKELARPELYEAMEHIFHVMANVDTCFAAVCDGEIEDIVIKYNRDNSVDNYVLAGAMHGDDGLVATFKTEKIYARAWMELDNAVRSAMKEAELFIQGKRAQMTLDIEAETPAQKLKGGVA</sequence>
<organism evidence="1 2">
    <name type="scientific">Megasphaera elsdenii</name>
    <dbReference type="NCBI Taxonomy" id="907"/>
    <lineage>
        <taxon>Bacteria</taxon>
        <taxon>Bacillati</taxon>
        <taxon>Bacillota</taxon>
        <taxon>Negativicutes</taxon>
        <taxon>Veillonellales</taxon>
        <taxon>Veillonellaceae</taxon>
        <taxon>Megasphaera</taxon>
    </lineage>
</organism>